<dbReference type="HAMAP" id="MF_00298">
    <property type="entry name" value="Nudix_RppH"/>
    <property type="match status" value="1"/>
</dbReference>
<proteinExistence type="inferred from homology"/>
<comment type="cofactor">
    <cofactor evidence="3">
        <name>a divalent metal cation</name>
        <dbReference type="ChEBI" id="CHEBI:60240"/>
    </cofactor>
</comment>
<protein>
    <recommendedName>
        <fullName evidence="3">RNA pyrophosphohydrolase</fullName>
        <ecNumber evidence="3">3.6.1.-</ecNumber>
    </recommendedName>
    <alternativeName>
        <fullName evidence="3">(Di)nucleoside polyphosphate hydrolase</fullName>
    </alternativeName>
</protein>
<dbReference type="NCBIfam" id="NF001937">
    <property type="entry name" value="PRK00714.1-4"/>
    <property type="match status" value="1"/>
</dbReference>
<dbReference type="InterPro" id="IPR022927">
    <property type="entry name" value="RppH"/>
</dbReference>
<dbReference type="GO" id="GO:0008893">
    <property type="term" value="F:guanosine-3',5'-bis(diphosphate) 3'-diphosphatase activity"/>
    <property type="evidence" value="ECO:0007669"/>
    <property type="project" value="TreeGrafter"/>
</dbReference>
<dbReference type="CDD" id="cd03671">
    <property type="entry name" value="NUDIX_Ap4A_hydrolase_plant_like"/>
    <property type="match status" value="1"/>
</dbReference>
<evidence type="ECO:0000259" key="4">
    <source>
        <dbReference type="PROSITE" id="PS51462"/>
    </source>
</evidence>
<dbReference type="InterPro" id="IPR020476">
    <property type="entry name" value="Nudix_hydrolase"/>
</dbReference>
<dbReference type="PRINTS" id="PR00502">
    <property type="entry name" value="NUDIXFAMILY"/>
</dbReference>
<gene>
    <name evidence="3" type="primary">rppH</name>
    <name evidence="3" type="synonym">nudH</name>
    <name evidence="5" type="ORF">FHY64_13430</name>
</gene>
<evidence type="ECO:0000313" key="6">
    <source>
        <dbReference type="Proteomes" id="UP000314011"/>
    </source>
</evidence>
<evidence type="ECO:0000313" key="5">
    <source>
        <dbReference type="EMBL" id="TNY34211.1"/>
    </source>
</evidence>
<dbReference type="PANTHER" id="PTHR11839">
    <property type="entry name" value="UDP/ADP-SUGAR PYROPHOSPHATASE"/>
    <property type="match status" value="1"/>
</dbReference>
<sequence length="160" mass="18415">MTDQPVDESLYRPCVGVVLANRNGEVFVGQRIESDQPAWQMPQGGIDDGETALQAGLRELWEETGVTADLVRIEAETEGWLIYDFPDDIAKTRWKGRFKGQRQKWLLARFTGEDDAVNISTAHPEFSEWKWVTPLQALEAIVPFKRDVYERMLREFDGRI</sequence>
<reference evidence="5 6" key="1">
    <citation type="submission" date="2019-06" db="EMBL/GenBank/DDBJ databases">
        <title>Genome of new Rhodobacteraceae sp. SM1903.</title>
        <authorList>
            <person name="Ren X."/>
        </authorList>
    </citation>
    <scope>NUCLEOTIDE SEQUENCE [LARGE SCALE GENOMIC DNA]</scope>
    <source>
        <strain evidence="5 6">SM1903</strain>
    </source>
</reference>
<name>A0A5C5GK75_9RHOB</name>
<evidence type="ECO:0000256" key="3">
    <source>
        <dbReference type="HAMAP-Rule" id="MF_00298"/>
    </source>
</evidence>
<dbReference type="PANTHER" id="PTHR11839:SF22">
    <property type="entry name" value="NUDIX HYDROLASE 26, CHLOROPLASTIC"/>
    <property type="match status" value="1"/>
</dbReference>
<dbReference type="Proteomes" id="UP000314011">
    <property type="component" value="Unassembled WGS sequence"/>
</dbReference>
<dbReference type="AlphaFoldDB" id="A0A5C5GK75"/>
<comment type="caution">
    <text evidence="5">The sequence shown here is derived from an EMBL/GenBank/DDBJ whole genome shotgun (WGS) entry which is preliminary data.</text>
</comment>
<dbReference type="EMBL" id="VFFF01000001">
    <property type="protein sequence ID" value="TNY34211.1"/>
    <property type="molecule type" value="Genomic_DNA"/>
</dbReference>
<dbReference type="RefSeq" id="WP_140195356.1">
    <property type="nucleotide sequence ID" value="NZ_CP065915.1"/>
</dbReference>
<evidence type="ECO:0000256" key="1">
    <source>
        <dbReference type="ARBA" id="ARBA00001936"/>
    </source>
</evidence>
<dbReference type="InterPro" id="IPR015797">
    <property type="entry name" value="NUDIX_hydrolase-like_dom_sf"/>
</dbReference>
<feature type="short sequence motif" description="Nudix box" evidence="3">
    <location>
        <begin position="44"/>
        <end position="65"/>
    </location>
</feature>
<dbReference type="GO" id="GO:0019693">
    <property type="term" value="P:ribose phosphate metabolic process"/>
    <property type="evidence" value="ECO:0007669"/>
    <property type="project" value="TreeGrafter"/>
</dbReference>
<dbReference type="GO" id="GO:0034432">
    <property type="term" value="F:bis(5'-adenosyl)-pentaphosphatase activity"/>
    <property type="evidence" value="ECO:0007669"/>
    <property type="project" value="TreeGrafter"/>
</dbReference>
<dbReference type="InterPro" id="IPR000086">
    <property type="entry name" value="NUDIX_hydrolase_dom"/>
</dbReference>
<keyword evidence="2 3" id="KW-0378">Hydrolase</keyword>
<dbReference type="SUPFAM" id="SSF55811">
    <property type="entry name" value="Nudix"/>
    <property type="match status" value="1"/>
</dbReference>
<dbReference type="PROSITE" id="PS51462">
    <property type="entry name" value="NUDIX"/>
    <property type="match status" value="1"/>
</dbReference>
<accession>A0A5C5GK75</accession>
<dbReference type="GO" id="GO:0006753">
    <property type="term" value="P:nucleoside phosphate metabolic process"/>
    <property type="evidence" value="ECO:0007669"/>
    <property type="project" value="TreeGrafter"/>
</dbReference>
<dbReference type="NCBIfam" id="NF001938">
    <property type="entry name" value="PRK00714.1-5"/>
    <property type="match status" value="1"/>
</dbReference>
<comment type="cofactor">
    <cofactor evidence="1">
        <name>Mn(2+)</name>
        <dbReference type="ChEBI" id="CHEBI:29035"/>
    </cofactor>
</comment>
<dbReference type="EC" id="3.6.1.-" evidence="3"/>
<organism evidence="5 6">
    <name type="scientific">Pelagovum pacificum</name>
    <dbReference type="NCBI Taxonomy" id="2588711"/>
    <lineage>
        <taxon>Bacteria</taxon>
        <taxon>Pseudomonadati</taxon>
        <taxon>Pseudomonadota</taxon>
        <taxon>Alphaproteobacteria</taxon>
        <taxon>Rhodobacterales</taxon>
        <taxon>Paracoccaceae</taxon>
        <taxon>Pelagovum</taxon>
    </lineage>
</organism>
<dbReference type="OrthoDB" id="9816040at2"/>
<evidence type="ECO:0000256" key="2">
    <source>
        <dbReference type="ARBA" id="ARBA00022801"/>
    </source>
</evidence>
<feature type="domain" description="Nudix hydrolase" evidence="4">
    <location>
        <begin position="10"/>
        <end position="154"/>
    </location>
</feature>
<keyword evidence="6" id="KW-1185">Reference proteome</keyword>
<dbReference type="NCBIfam" id="NF001936">
    <property type="entry name" value="PRK00714.1-3"/>
    <property type="match status" value="1"/>
</dbReference>
<dbReference type="Gene3D" id="3.90.79.10">
    <property type="entry name" value="Nucleoside Triphosphate Pyrophosphohydrolase"/>
    <property type="match status" value="1"/>
</dbReference>
<dbReference type="Pfam" id="PF00293">
    <property type="entry name" value="NUDIX"/>
    <property type="match status" value="1"/>
</dbReference>
<comment type="similarity">
    <text evidence="3">Belongs to the Nudix hydrolase family. RppH subfamily.</text>
</comment>
<comment type="function">
    <text evidence="3">Accelerates the degradation of transcripts by removing pyrophosphate from the 5'-end of triphosphorylated RNA, leading to a more labile monophosphorylated state that can stimulate subsequent ribonuclease cleavage.</text>
</comment>